<reference evidence="2 3" key="1">
    <citation type="submission" date="2016-03" db="EMBL/GenBank/DDBJ databases">
        <title>The draft genome sequence of Fonsecaea nubica causative agent of cutaneous subcutaneous infection in human host.</title>
        <authorList>
            <person name="Costa F."/>
            <person name="Sybren D.H."/>
            <person name="Raittz R.T."/>
            <person name="Weiss V.A."/>
            <person name="Leao A.C."/>
            <person name="Gomes R."/>
            <person name="De Souza E.M."/>
            <person name="Pedrosa F.O."/>
            <person name="Steffens M.B."/>
            <person name="Bombassaro A."/>
            <person name="Tadra-Sfeir M.Z."/>
            <person name="Moreno L.F."/>
            <person name="Najafzadeh M.J."/>
            <person name="Felipe M.S."/>
            <person name="Teixeira M."/>
            <person name="Sun J."/>
            <person name="Xi L."/>
            <person name="Castro M.A."/>
            <person name="Vicente V.A."/>
        </authorList>
    </citation>
    <scope>NUCLEOTIDE SEQUENCE [LARGE SCALE GENOMIC DNA]</scope>
    <source>
        <strain evidence="2 3">CBS 269.64</strain>
    </source>
</reference>
<feature type="compositionally biased region" description="Acidic residues" evidence="1">
    <location>
        <begin position="1"/>
        <end position="17"/>
    </location>
</feature>
<keyword evidence="3" id="KW-1185">Reference proteome</keyword>
<proteinExistence type="predicted"/>
<evidence type="ECO:0000256" key="1">
    <source>
        <dbReference type="SAM" id="MobiDB-lite"/>
    </source>
</evidence>
<evidence type="ECO:0000313" key="2">
    <source>
        <dbReference type="EMBL" id="OAL29726.1"/>
    </source>
</evidence>
<organism evidence="2 3">
    <name type="scientific">Fonsecaea nubica</name>
    <dbReference type="NCBI Taxonomy" id="856822"/>
    <lineage>
        <taxon>Eukaryota</taxon>
        <taxon>Fungi</taxon>
        <taxon>Dikarya</taxon>
        <taxon>Ascomycota</taxon>
        <taxon>Pezizomycotina</taxon>
        <taxon>Eurotiomycetes</taxon>
        <taxon>Chaetothyriomycetidae</taxon>
        <taxon>Chaetothyriales</taxon>
        <taxon>Herpotrichiellaceae</taxon>
        <taxon>Fonsecaea</taxon>
    </lineage>
</organism>
<sequence length="117" mass="13090">MLSNDDAGEDEEDEEERHDDAPRGHYAPPAGSTYQRRLGESGAKTWRSALDDISRPTTAKITAWFPGFVYIVSCVRKHLQDLFEVQDVFMIAPHCLDTLATVHSSSRGDSDQQPFPP</sequence>
<gene>
    <name evidence="2" type="ORF">AYO20_09110</name>
</gene>
<dbReference type="AlphaFoldDB" id="A0A178CKB9"/>
<feature type="region of interest" description="Disordered" evidence="1">
    <location>
        <begin position="1"/>
        <end position="41"/>
    </location>
</feature>
<comment type="caution">
    <text evidence="2">The sequence shown here is derived from an EMBL/GenBank/DDBJ whole genome shotgun (WGS) entry which is preliminary data.</text>
</comment>
<accession>A0A178CKB9</accession>
<protein>
    <submittedName>
        <fullName evidence="2">Uncharacterized protein</fullName>
    </submittedName>
</protein>
<dbReference type="OrthoDB" id="10561557at2759"/>
<dbReference type="RefSeq" id="XP_022496656.1">
    <property type="nucleotide sequence ID" value="XM_022647382.1"/>
</dbReference>
<dbReference type="GeneID" id="34592510"/>
<name>A0A178CKB9_9EURO</name>
<dbReference type="Proteomes" id="UP000185904">
    <property type="component" value="Unassembled WGS sequence"/>
</dbReference>
<evidence type="ECO:0000313" key="3">
    <source>
        <dbReference type="Proteomes" id="UP000185904"/>
    </source>
</evidence>
<dbReference type="EMBL" id="LVCJ01000080">
    <property type="protein sequence ID" value="OAL29726.1"/>
    <property type="molecule type" value="Genomic_DNA"/>
</dbReference>